<feature type="compositionally biased region" description="Polar residues" evidence="1">
    <location>
        <begin position="566"/>
        <end position="576"/>
    </location>
</feature>
<protein>
    <submittedName>
        <fullName evidence="3">DUF748 domain-containing protein</fullName>
    </submittedName>
</protein>
<dbReference type="Pfam" id="PF05359">
    <property type="entry name" value="DUF748"/>
    <property type="match status" value="2"/>
</dbReference>
<dbReference type="Proteomes" id="UP000313645">
    <property type="component" value="Unassembled WGS sequence"/>
</dbReference>
<feature type="transmembrane region" description="Helical" evidence="2">
    <location>
        <begin position="16"/>
        <end position="37"/>
    </location>
</feature>
<evidence type="ECO:0000256" key="2">
    <source>
        <dbReference type="SAM" id="Phobius"/>
    </source>
</evidence>
<dbReference type="PANTHER" id="PTHR30441:SF8">
    <property type="entry name" value="DUF748 DOMAIN-CONTAINING PROTEIN"/>
    <property type="match status" value="1"/>
</dbReference>
<accession>A0ABY1ZM57</accession>
<organism evidence="3 4">
    <name type="scientific">Marinobacter halodurans</name>
    <dbReference type="NCBI Taxonomy" id="2528979"/>
    <lineage>
        <taxon>Bacteria</taxon>
        <taxon>Pseudomonadati</taxon>
        <taxon>Pseudomonadota</taxon>
        <taxon>Gammaproteobacteria</taxon>
        <taxon>Pseudomonadales</taxon>
        <taxon>Marinobacteraceae</taxon>
        <taxon>Marinobacter</taxon>
    </lineage>
</organism>
<reference evidence="3 4" key="1">
    <citation type="submission" date="2019-02" db="EMBL/GenBank/DDBJ databases">
        <title>Marinobacter halodurans sp. nov., a marine bacterium isolated from sea tidal flat.</title>
        <authorList>
            <person name="Yoo Y."/>
            <person name="Lee D.W."/>
            <person name="Kim B.S."/>
            <person name="Kim J.-J."/>
        </authorList>
    </citation>
    <scope>NUCLEOTIDE SEQUENCE [LARGE SCALE GENOMIC DNA]</scope>
    <source>
        <strain evidence="3 4">YJ-S3-2</strain>
    </source>
</reference>
<proteinExistence type="predicted"/>
<sequence>MADPKARKPIYRMVSFWLFLLLILYTLAGFIGLPWWLQRQVPEQLKTQLGWEGSVTDIDFNPFTMTLDVEGLDARDADGEPVVAAKQLHVDLTVWRLVTGTIAFESIRLDAPFVRVDLLKDYGVNLVRDWTTHHPATETPEEQSASSEPPHLYFNEIQLNDGEVRFRDYSQDQPETFDIQPLDVTLNDLATFGDDGSPSDYTLSAAIDEQQIDWQGNIGLMPFHSNGHVRLRDISHTTLVHFASPYAPYVVNQGTLSLDTDYALSSAGDFALVTRNGELRIDNLSASLPQADQPFATLAALVVKGITFNLADRSLAIGSVDLDSLKGNVSRDKEGLINVLKPFTGPENGSQDTEADTGGDSSGSGFDWRIDTVTLADSDVHWQDAVPETPADISASGINAKLGPLTQALDEPVPYTLNLRTGESGKISARGQVTFVPFTLESTLSLDDIALAPFEPYVQQTANVAFASGTLNVAGELDLDDQTPALTGTFNGNGQIRNLKLTRAGQSDPILSWSSLRLNPVELNLNPGRLEIGTITLTDPDAHIVRAADGSTNLSGLIKSGDTGDSDTAAQEQDAGSSDKPGFVFRVTQIELENGGFDLADRTIKPVFTTGMRKVNGMIEGLSNVPPQQGSVRMSGELGQRGHVDMKGSIGTLGKKDTTHLELNLDNMAMAELSPYFGRYLGYAVDSGKLRMDLKYDITGPKIKADNRIVMDQLTLGQAVQSKDAVNVPVKLGLTLLRDTDGVIDVDLPIEGNLDDPEFRVGQVVLRAFVNLLAKAATSPFTMLGSVAELAGFSGEELGQVAFVPGTTTLAPGEDKKLELLADALAEKPQLLLNVRGAVAPDIDGLALKAERLDTRLDLTANTDRKQRVQALESQLVDQQGEAALKQLQADNNQTGNERFTSAEWVTTLVRSLTRDVQLPPEALNRLAQQRGAVLQKQLSEQYDIPDDQLFLLAPSEDAKTEMGEDAIRVIVPFAMGAR</sequence>
<keyword evidence="2" id="KW-1133">Transmembrane helix</keyword>
<feature type="region of interest" description="Disordered" evidence="1">
    <location>
        <begin position="341"/>
        <end position="365"/>
    </location>
</feature>
<evidence type="ECO:0000313" key="3">
    <source>
        <dbReference type="EMBL" id="TBW53742.1"/>
    </source>
</evidence>
<dbReference type="InterPro" id="IPR052894">
    <property type="entry name" value="AsmA-related"/>
</dbReference>
<keyword evidence="2" id="KW-0472">Membrane</keyword>
<feature type="region of interest" description="Disordered" evidence="1">
    <location>
        <begin position="555"/>
        <end position="581"/>
    </location>
</feature>
<keyword evidence="2" id="KW-0812">Transmembrane</keyword>
<dbReference type="PANTHER" id="PTHR30441">
    <property type="entry name" value="DUF748 DOMAIN-CONTAINING PROTEIN"/>
    <property type="match status" value="1"/>
</dbReference>
<keyword evidence="4" id="KW-1185">Reference proteome</keyword>
<evidence type="ECO:0000256" key="1">
    <source>
        <dbReference type="SAM" id="MobiDB-lite"/>
    </source>
</evidence>
<dbReference type="RefSeq" id="WP_131482643.1">
    <property type="nucleotide sequence ID" value="NZ_SJDL01000024.1"/>
</dbReference>
<feature type="compositionally biased region" description="Low complexity" evidence="1">
    <location>
        <begin position="356"/>
        <end position="365"/>
    </location>
</feature>
<dbReference type="InterPro" id="IPR008023">
    <property type="entry name" value="DUF748"/>
</dbReference>
<comment type="caution">
    <text evidence="3">The sequence shown here is derived from an EMBL/GenBank/DDBJ whole genome shotgun (WGS) entry which is preliminary data.</text>
</comment>
<evidence type="ECO:0000313" key="4">
    <source>
        <dbReference type="Proteomes" id="UP000313645"/>
    </source>
</evidence>
<name>A0ABY1ZM57_9GAMM</name>
<gene>
    <name evidence="3" type="ORF">EZI54_14700</name>
</gene>
<dbReference type="EMBL" id="SJDL01000024">
    <property type="protein sequence ID" value="TBW53742.1"/>
    <property type="molecule type" value="Genomic_DNA"/>
</dbReference>